<reference evidence="3" key="1">
    <citation type="submission" date="2016-08" db="EMBL/GenBank/DDBJ databases">
        <authorList>
            <person name="Seilhamer J.J."/>
        </authorList>
    </citation>
    <scope>NUCLEOTIDE SEQUENCE</scope>
    <source>
        <strain evidence="3">86</strain>
    </source>
</reference>
<dbReference type="CDD" id="cd00563">
    <property type="entry name" value="Dtyr_deacylase"/>
    <property type="match status" value="1"/>
</dbReference>
<sequence length="149" mass="16393">MRAVVQLTDNASVTVDDQEIAVAGTGLTVFLGVGQEDTELDANYLAEKIVNLRIFPDEAGKMNLSLKDIKGELLVVSQFTLYGDCRKGRRPSFDTAAPPGEAIFLYEYFVTLCRDMGVPVACGKFQAEMIVRLTNHGPVTMLLDSKRLF</sequence>
<organism evidence="3">
    <name type="scientific">uncultured Sporomusa sp</name>
    <dbReference type="NCBI Taxonomy" id="307249"/>
    <lineage>
        <taxon>Bacteria</taxon>
        <taxon>Bacillati</taxon>
        <taxon>Bacillota</taxon>
        <taxon>Negativicutes</taxon>
        <taxon>Selenomonadales</taxon>
        <taxon>Sporomusaceae</taxon>
        <taxon>Sporomusa</taxon>
        <taxon>environmental samples</taxon>
    </lineage>
</organism>
<dbReference type="FunFam" id="3.50.80.10:FF:000001">
    <property type="entry name" value="D-aminoacyl-tRNA deacylase"/>
    <property type="match status" value="1"/>
</dbReference>
<comment type="subcellular location">
    <subcellularLocation>
        <location evidence="2">Cytoplasm</location>
    </subcellularLocation>
</comment>
<keyword evidence="2" id="KW-0694">RNA-binding</keyword>
<evidence type="ECO:0000313" key="3">
    <source>
        <dbReference type="EMBL" id="SCM80177.1"/>
    </source>
</evidence>
<dbReference type="GO" id="GO:0043908">
    <property type="term" value="F:Ser(Gly)-tRNA(Ala) hydrolase activity"/>
    <property type="evidence" value="ECO:0007669"/>
    <property type="project" value="UniProtKB-UniRule"/>
</dbReference>
<dbReference type="HAMAP" id="MF_00518">
    <property type="entry name" value="Deacylase_Dtd"/>
    <property type="match status" value="1"/>
</dbReference>
<comment type="similarity">
    <text evidence="1 2">Belongs to the DTD family.</text>
</comment>
<dbReference type="EC" id="3.1.1.-" evidence="2"/>
<dbReference type="NCBIfam" id="TIGR00256">
    <property type="entry name" value="D-aminoacyl-tRNA deacylase"/>
    <property type="match status" value="1"/>
</dbReference>
<protein>
    <recommendedName>
        <fullName evidence="2">D-aminoacyl-tRNA deacylase</fullName>
        <shortName evidence="2">DTD</shortName>
        <ecNumber evidence="2">3.1.1.96</ecNumber>
    </recommendedName>
    <alternativeName>
        <fullName evidence="2">Gly-tRNA(Ala) deacylase</fullName>
        <ecNumber evidence="2">3.1.1.-</ecNumber>
    </alternativeName>
</protein>
<evidence type="ECO:0000256" key="2">
    <source>
        <dbReference type="HAMAP-Rule" id="MF_00518"/>
    </source>
</evidence>
<dbReference type="Gene3D" id="3.50.80.10">
    <property type="entry name" value="D-tyrosyl-tRNA(Tyr) deacylase"/>
    <property type="match status" value="1"/>
</dbReference>
<dbReference type="GO" id="GO:0000049">
    <property type="term" value="F:tRNA binding"/>
    <property type="evidence" value="ECO:0007669"/>
    <property type="project" value="UniProtKB-UniRule"/>
</dbReference>
<dbReference type="GO" id="GO:0019478">
    <property type="term" value="P:D-amino acid catabolic process"/>
    <property type="evidence" value="ECO:0007669"/>
    <property type="project" value="UniProtKB-UniRule"/>
</dbReference>
<accession>A0A212LRP5</accession>
<dbReference type="EC" id="3.1.1.96" evidence="2"/>
<evidence type="ECO:0000256" key="1">
    <source>
        <dbReference type="ARBA" id="ARBA00009673"/>
    </source>
</evidence>
<feature type="short sequence motif" description="Gly-cisPro motif, important for rejection of L-amino acids" evidence="2">
    <location>
        <begin position="137"/>
        <end position="138"/>
    </location>
</feature>
<comment type="function">
    <text evidence="2">An aminoacyl-tRNA editing enzyme that deacylates mischarged D-aminoacyl-tRNAs. Also deacylates mischarged glycyl-tRNA(Ala), protecting cells against glycine mischarging by AlaRS. Acts via tRNA-based rather than protein-based catalysis; rejects L-amino acids rather than detecting D-amino acids in the active site. By recycling D-aminoacyl-tRNA to D-amino acids and free tRNA molecules, this enzyme counteracts the toxicity associated with the formation of D-aminoacyl-tRNA entities in vivo and helps enforce protein L-homochirality.</text>
</comment>
<dbReference type="PANTHER" id="PTHR10472">
    <property type="entry name" value="D-TYROSYL-TRNA TYR DEACYLASE"/>
    <property type="match status" value="1"/>
</dbReference>
<dbReference type="RefSeq" id="WP_288183704.1">
    <property type="nucleotide sequence ID" value="NZ_LT608335.1"/>
</dbReference>
<keyword evidence="2" id="KW-0820">tRNA-binding</keyword>
<dbReference type="AlphaFoldDB" id="A0A212LRP5"/>
<dbReference type="EMBL" id="FMJE01000003">
    <property type="protein sequence ID" value="SCM80177.1"/>
    <property type="molecule type" value="Genomic_DNA"/>
</dbReference>
<proteinExistence type="inferred from homology"/>
<dbReference type="PANTHER" id="PTHR10472:SF5">
    <property type="entry name" value="D-AMINOACYL-TRNA DEACYLASE 1"/>
    <property type="match status" value="1"/>
</dbReference>
<dbReference type="InterPro" id="IPR023509">
    <property type="entry name" value="DTD-like_sf"/>
</dbReference>
<comment type="subunit">
    <text evidence="2">Homodimer.</text>
</comment>
<name>A0A212LRP5_9FIRM</name>
<dbReference type="SUPFAM" id="SSF69500">
    <property type="entry name" value="DTD-like"/>
    <property type="match status" value="1"/>
</dbReference>
<dbReference type="InterPro" id="IPR003732">
    <property type="entry name" value="Daa-tRNA_deacyls_DTD"/>
</dbReference>
<dbReference type="GO" id="GO:0051500">
    <property type="term" value="F:D-tyrosyl-tRNA(Tyr) deacylase activity"/>
    <property type="evidence" value="ECO:0007669"/>
    <property type="project" value="TreeGrafter"/>
</dbReference>
<comment type="catalytic activity">
    <reaction evidence="2">
        <text>a D-aminoacyl-tRNA + H2O = a tRNA + a D-alpha-amino acid + H(+)</text>
        <dbReference type="Rhea" id="RHEA:13953"/>
        <dbReference type="Rhea" id="RHEA-COMP:10123"/>
        <dbReference type="Rhea" id="RHEA-COMP:10124"/>
        <dbReference type="ChEBI" id="CHEBI:15377"/>
        <dbReference type="ChEBI" id="CHEBI:15378"/>
        <dbReference type="ChEBI" id="CHEBI:59871"/>
        <dbReference type="ChEBI" id="CHEBI:78442"/>
        <dbReference type="ChEBI" id="CHEBI:79333"/>
        <dbReference type="EC" id="3.1.1.96"/>
    </reaction>
</comment>
<gene>
    <name evidence="2 3" type="primary">dtd</name>
    <name evidence="3" type="ORF">KL86SPO_30355</name>
</gene>
<dbReference type="GO" id="GO:0005737">
    <property type="term" value="C:cytoplasm"/>
    <property type="evidence" value="ECO:0007669"/>
    <property type="project" value="UniProtKB-SubCell"/>
</dbReference>
<comment type="domain">
    <text evidence="2">A Gly-cisPro motif from one monomer fits into the active site of the other monomer to allow specific chiral rejection of L-amino acids.</text>
</comment>
<dbReference type="Pfam" id="PF02580">
    <property type="entry name" value="Tyr_Deacylase"/>
    <property type="match status" value="1"/>
</dbReference>
<keyword evidence="2 3" id="KW-0378">Hydrolase</keyword>
<comment type="catalytic activity">
    <reaction evidence="2">
        <text>glycyl-tRNA(Ala) + H2O = tRNA(Ala) + glycine + H(+)</text>
        <dbReference type="Rhea" id="RHEA:53744"/>
        <dbReference type="Rhea" id="RHEA-COMP:9657"/>
        <dbReference type="Rhea" id="RHEA-COMP:13640"/>
        <dbReference type="ChEBI" id="CHEBI:15377"/>
        <dbReference type="ChEBI" id="CHEBI:15378"/>
        <dbReference type="ChEBI" id="CHEBI:57305"/>
        <dbReference type="ChEBI" id="CHEBI:78442"/>
        <dbReference type="ChEBI" id="CHEBI:78522"/>
    </reaction>
</comment>
<dbReference type="GO" id="GO:0106026">
    <property type="term" value="F:Gly-tRNA(Ala) deacylase activity"/>
    <property type="evidence" value="ECO:0007669"/>
    <property type="project" value="UniProtKB-UniRule"/>
</dbReference>
<keyword evidence="2" id="KW-0963">Cytoplasm</keyword>